<dbReference type="RefSeq" id="WP_130512459.1">
    <property type="nucleotide sequence ID" value="NZ_SHKY01000001.1"/>
</dbReference>
<feature type="region of interest" description="Disordered" evidence="1">
    <location>
        <begin position="78"/>
        <end position="105"/>
    </location>
</feature>
<reference evidence="2 3" key="1">
    <citation type="submission" date="2019-02" db="EMBL/GenBank/DDBJ databases">
        <title>Sequencing the genomes of 1000 actinobacteria strains.</title>
        <authorList>
            <person name="Klenk H.-P."/>
        </authorList>
    </citation>
    <scope>NUCLEOTIDE SEQUENCE [LARGE SCALE GENOMIC DNA]</scope>
    <source>
        <strain evidence="2 3">DSM 45162</strain>
    </source>
</reference>
<dbReference type="Proteomes" id="UP000292564">
    <property type="component" value="Unassembled WGS sequence"/>
</dbReference>
<dbReference type="OrthoDB" id="9766277at2"/>
<dbReference type="SUPFAM" id="SSF53955">
    <property type="entry name" value="Lysozyme-like"/>
    <property type="match status" value="1"/>
</dbReference>
<protein>
    <recommendedName>
        <fullName evidence="4">Transglycosylase-like protein with SLT domain</fullName>
    </recommendedName>
</protein>
<dbReference type="EMBL" id="SHKY01000001">
    <property type="protein sequence ID" value="RZU54042.1"/>
    <property type="molecule type" value="Genomic_DNA"/>
</dbReference>
<evidence type="ECO:0008006" key="4">
    <source>
        <dbReference type="Google" id="ProtNLM"/>
    </source>
</evidence>
<sequence>MAERHTRRRTGDHRPDRGSHPRRTTLRQLLRHGAAVAVLGAGAALMPQAAATAHGPVAAHQAAVPKSPARATSAAAKKLTAPAAGKLKAPAAKKRTARAANTPKGARATARVMVAQRGWSTKQYKCLAKLWHKESRWRVTAKNSSSSAYGIPQALPGRKMRSAGRAWRTDAATQIRWGLRYIEGRYDTPCRAWGHSRSTGWY</sequence>
<dbReference type="PROSITE" id="PS51318">
    <property type="entry name" value="TAT"/>
    <property type="match status" value="1"/>
</dbReference>
<evidence type="ECO:0000313" key="3">
    <source>
        <dbReference type="Proteomes" id="UP000292564"/>
    </source>
</evidence>
<dbReference type="AlphaFoldDB" id="A0A4Q7ZS92"/>
<proteinExistence type="predicted"/>
<keyword evidence="3" id="KW-1185">Reference proteome</keyword>
<comment type="caution">
    <text evidence="2">The sequence shown here is derived from an EMBL/GenBank/DDBJ whole genome shotgun (WGS) entry which is preliminary data.</text>
</comment>
<organism evidence="2 3">
    <name type="scientific">Krasilnikovia cinnamomea</name>
    <dbReference type="NCBI Taxonomy" id="349313"/>
    <lineage>
        <taxon>Bacteria</taxon>
        <taxon>Bacillati</taxon>
        <taxon>Actinomycetota</taxon>
        <taxon>Actinomycetes</taxon>
        <taxon>Micromonosporales</taxon>
        <taxon>Micromonosporaceae</taxon>
        <taxon>Krasilnikovia</taxon>
    </lineage>
</organism>
<gene>
    <name evidence="2" type="ORF">EV385_5979</name>
</gene>
<dbReference type="InterPro" id="IPR006311">
    <property type="entry name" value="TAT_signal"/>
</dbReference>
<name>A0A4Q7ZS92_9ACTN</name>
<dbReference type="InterPro" id="IPR023346">
    <property type="entry name" value="Lysozyme-like_dom_sf"/>
</dbReference>
<accession>A0A4Q7ZS92</accession>
<feature type="compositionally biased region" description="Low complexity" evidence="1">
    <location>
        <begin position="78"/>
        <end position="90"/>
    </location>
</feature>
<feature type="region of interest" description="Disordered" evidence="1">
    <location>
        <begin position="1"/>
        <end position="23"/>
    </location>
</feature>
<feature type="compositionally biased region" description="Basic residues" evidence="1">
    <location>
        <begin position="1"/>
        <end position="11"/>
    </location>
</feature>
<evidence type="ECO:0000256" key="1">
    <source>
        <dbReference type="SAM" id="MobiDB-lite"/>
    </source>
</evidence>
<evidence type="ECO:0000313" key="2">
    <source>
        <dbReference type="EMBL" id="RZU54042.1"/>
    </source>
</evidence>
<dbReference type="Gene3D" id="1.10.530.10">
    <property type="match status" value="1"/>
</dbReference>